<protein>
    <recommendedName>
        <fullName evidence="2">PepSY domain-containing protein</fullName>
    </recommendedName>
</protein>
<dbReference type="OrthoDB" id="5361545at2"/>
<dbReference type="Proteomes" id="UP000285456">
    <property type="component" value="Unassembled WGS sequence"/>
</dbReference>
<feature type="domain" description="PepSY" evidence="2">
    <location>
        <begin position="34"/>
        <end position="89"/>
    </location>
</feature>
<dbReference type="AlphaFoldDB" id="A0A417YEA3"/>
<feature type="compositionally biased region" description="Low complexity" evidence="1">
    <location>
        <begin position="99"/>
        <end position="109"/>
    </location>
</feature>
<gene>
    <name evidence="3" type="ORF">D1B32_14505</name>
</gene>
<evidence type="ECO:0000259" key="2">
    <source>
        <dbReference type="Pfam" id="PF03413"/>
    </source>
</evidence>
<dbReference type="InterPro" id="IPR025711">
    <property type="entry name" value="PepSY"/>
</dbReference>
<reference evidence="3 4" key="1">
    <citation type="journal article" date="2007" name="Int. J. Syst. Evol. Microbiol.">
        <title>Oceanobacillus profundus sp. nov., isolated from a deep-sea sediment core.</title>
        <authorList>
            <person name="Kim Y.G."/>
            <person name="Choi D.H."/>
            <person name="Hyun S."/>
            <person name="Cho B.C."/>
        </authorList>
    </citation>
    <scope>NUCLEOTIDE SEQUENCE [LARGE SCALE GENOMIC DNA]</scope>
    <source>
        <strain evidence="3 4">DSM 18246</strain>
    </source>
</reference>
<evidence type="ECO:0000256" key="1">
    <source>
        <dbReference type="SAM" id="MobiDB-lite"/>
    </source>
</evidence>
<proteinExistence type="predicted"/>
<keyword evidence="4" id="KW-1185">Reference proteome</keyword>
<feature type="domain" description="PepSY" evidence="2">
    <location>
        <begin position="139"/>
        <end position="193"/>
    </location>
</feature>
<organism evidence="3 4">
    <name type="scientific">Oceanobacillus profundus</name>
    <dbReference type="NCBI Taxonomy" id="372463"/>
    <lineage>
        <taxon>Bacteria</taxon>
        <taxon>Bacillati</taxon>
        <taxon>Bacillota</taxon>
        <taxon>Bacilli</taxon>
        <taxon>Bacillales</taxon>
        <taxon>Bacillaceae</taxon>
        <taxon>Oceanobacillus</taxon>
    </lineage>
</organism>
<accession>A0A417YEA3</accession>
<evidence type="ECO:0000313" key="3">
    <source>
        <dbReference type="EMBL" id="RHW30982.1"/>
    </source>
</evidence>
<evidence type="ECO:0000313" key="4">
    <source>
        <dbReference type="Proteomes" id="UP000285456"/>
    </source>
</evidence>
<dbReference type="Pfam" id="PF03413">
    <property type="entry name" value="PepSY"/>
    <property type="match status" value="2"/>
</dbReference>
<comment type="caution">
    <text evidence="3">The sequence shown here is derived from an EMBL/GenBank/DDBJ whole genome shotgun (WGS) entry which is preliminary data.</text>
</comment>
<name>A0A417YEA3_9BACI</name>
<dbReference type="Gene3D" id="3.10.450.40">
    <property type="match status" value="2"/>
</dbReference>
<feature type="region of interest" description="Disordered" evidence="1">
    <location>
        <begin position="96"/>
        <end position="140"/>
    </location>
</feature>
<dbReference type="RefSeq" id="WP_095311841.1">
    <property type="nucleotide sequence ID" value="NZ_JAUOPF010000012.1"/>
</dbReference>
<dbReference type="EMBL" id="QWEH01000010">
    <property type="protein sequence ID" value="RHW30982.1"/>
    <property type="molecule type" value="Genomic_DNA"/>
</dbReference>
<sequence length="201" mass="21829">MRKKLIIAGVCLVGVLALGFGIYQSGASSSEPELSKEEVENLVQEQYPGTITTTDLEKNEDGAIYKVRIESKGNNYAVTLDGNTGEVTDLEILGEATTESSEQNDNNQAEENDSNKEPSTNEPGQTEEKKENGASNAMLSQDAAKEIALKEFAGTVVDLELDEDDGRKIYEIEIENGEDEATVEIDAYTGEILVLDIDIDD</sequence>